<dbReference type="Proteomes" id="UP001143463">
    <property type="component" value="Unassembled WGS sequence"/>
</dbReference>
<proteinExistence type="predicted"/>
<name>A0A9W6NZK0_9PSEU</name>
<dbReference type="InterPro" id="IPR013094">
    <property type="entry name" value="AB_hydrolase_3"/>
</dbReference>
<keyword evidence="1" id="KW-0378">Hydrolase</keyword>
<dbReference type="Pfam" id="PF07859">
    <property type="entry name" value="Abhydrolase_3"/>
    <property type="match status" value="1"/>
</dbReference>
<dbReference type="EMBL" id="BSFQ01000037">
    <property type="protein sequence ID" value="GLL14847.1"/>
    <property type="molecule type" value="Genomic_DNA"/>
</dbReference>
<sequence>MTTVEYDFDPELAAAIPVLPVLDVSDLPAARAVLTGLRAQLPAPDETGVTVTEVLVAGPEGAPDVPLRIYRPDEPAGPAGIFDVHGGGFILGDLDGSHAGNIAIARDVGAVLVTVDYRLAPEHPFPAGLEDCYAGLVWFAEHAEEFGVDPDRIAIHGISAGGGLCAALAMLARDRGGPAIAFQYLGVPEVDDRLETPSMRAFTDTPIWNRPNAVVSWDSYLGEGVRGTDAVSPYAAPARAADLSGLPPAYVSVMAFDPLRDEGIAYALALQTAGVPVELHLFPGTFHGSSLIEDATISKREAAERVAVLRQALELPRLD</sequence>
<evidence type="ECO:0000256" key="1">
    <source>
        <dbReference type="ARBA" id="ARBA00022801"/>
    </source>
</evidence>
<evidence type="ECO:0000313" key="3">
    <source>
        <dbReference type="EMBL" id="GLL14847.1"/>
    </source>
</evidence>
<accession>A0A9W6NZK0</accession>
<dbReference type="PANTHER" id="PTHR48081">
    <property type="entry name" value="AB HYDROLASE SUPERFAMILY PROTEIN C4A8.06C"/>
    <property type="match status" value="1"/>
</dbReference>
<dbReference type="RefSeq" id="WP_037052591.1">
    <property type="nucleotide sequence ID" value="NZ_BAAAUZ010000046.1"/>
</dbReference>
<reference evidence="3" key="2">
    <citation type="submission" date="2023-01" db="EMBL/GenBank/DDBJ databases">
        <authorList>
            <person name="Sun Q."/>
            <person name="Evtushenko L."/>
        </authorList>
    </citation>
    <scope>NUCLEOTIDE SEQUENCE</scope>
    <source>
        <strain evidence="3">VKM Ac-1069</strain>
    </source>
</reference>
<dbReference type="InterPro" id="IPR050300">
    <property type="entry name" value="GDXG_lipolytic_enzyme"/>
</dbReference>
<dbReference type="PANTHER" id="PTHR48081:SF8">
    <property type="entry name" value="ALPHA_BETA HYDROLASE FOLD-3 DOMAIN-CONTAINING PROTEIN-RELATED"/>
    <property type="match status" value="1"/>
</dbReference>
<dbReference type="GO" id="GO:0016787">
    <property type="term" value="F:hydrolase activity"/>
    <property type="evidence" value="ECO:0007669"/>
    <property type="project" value="UniProtKB-KW"/>
</dbReference>
<organism evidence="3 4">
    <name type="scientific">Pseudonocardia halophobica</name>
    <dbReference type="NCBI Taxonomy" id="29401"/>
    <lineage>
        <taxon>Bacteria</taxon>
        <taxon>Bacillati</taxon>
        <taxon>Actinomycetota</taxon>
        <taxon>Actinomycetes</taxon>
        <taxon>Pseudonocardiales</taxon>
        <taxon>Pseudonocardiaceae</taxon>
        <taxon>Pseudonocardia</taxon>
    </lineage>
</organism>
<comment type="caution">
    <text evidence="3">The sequence shown here is derived from an EMBL/GenBank/DDBJ whole genome shotgun (WGS) entry which is preliminary data.</text>
</comment>
<dbReference type="InterPro" id="IPR029058">
    <property type="entry name" value="AB_hydrolase_fold"/>
</dbReference>
<gene>
    <name evidence="3" type="primary">aes_4</name>
    <name evidence="3" type="ORF">GCM10017577_59960</name>
</gene>
<feature type="domain" description="Alpha/beta hydrolase fold-3" evidence="2">
    <location>
        <begin position="82"/>
        <end position="288"/>
    </location>
</feature>
<dbReference type="AlphaFoldDB" id="A0A9W6NZK0"/>
<dbReference type="Gene3D" id="3.40.50.1820">
    <property type="entry name" value="alpha/beta hydrolase"/>
    <property type="match status" value="1"/>
</dbReference>
<protein>
    <submittedName>
        <fullName evidence="3">Esterase</fullName>
    </submittedName>
</protein>
<evidence type="ECO:0000259" key="2">
    <source>
        <dbReference type="Pfam" id="PF07859"/>
    </source>
</evidence>
<dbReference type="SUPFAM" id="SSF53474">
    <property type="entry name" value="alpha/beta-Hydrolases"/>
    <property type="match status" value="1"/>
</dbReference>
<keyword evidence="4" id="KW-1185">Reference proteome</keyword>
<reference evidence="3" key="1">
    <citation type="journal article" date="2014" name="Int. J. Syst. Evol. Microbiol.">
        <title>Complete genome sequence of Corynebacterium casei LMG S-19264T (=DSM 44701T), isolated from a smear-ripened cheese.</title>
        <authorList>
            <consortium name="US DOE Joint Genome Institute (JGI-PGF)"/>
            <person name="Walter F."/>
            <person name="Albersmeier A."/>
            <person name="Kalinowski J."/>
            <person name="Ruckert C."/>
        </authorList>
    </citation>
    <scope>NUCLEOTIDE SEQUENCE</scope>
    <source>
        <strain evidence="3">VKM Ac-1069</strain>
    </source>
</reference>
<evidence type="ECO:0000313" key="4">
    <source>
        <dbReference type="Proteomes" id="UP001143463"/>
    </source>
</evidence>